<dbReference type="InterPro" id="IPR016169">
    <property type="entry name" value="FAD-bd_PCMH_sub2"/>
</dbReference>
<dbReference type="Proteomes" id="UP000267128">
    <property type="component" value="Unassembled WGS sequence"/>
</dbReference>
<dbReference type="RefSeq" id="WP_123228857.1">
    <property type="nucleotide sequence ID" value="NZ_RJSE01000008.1"/>
</dbReference>
<dbReference type="Gene3D" id="1.10.45.10">
    <property type="entry name" value="Vanillyl-alcohol Oxidase, Chain A, domain 4"/>
    <property type="match status" value="1"/>
</dbReference>
<dbReference type="InterPro" id="IPR017900">
    <property type="entry name" value="4Fe4S_Fe_S_CS"/>
</dbReference>
<dbReference type="InterPro" id="IPR016171">
    <property type="entry name" value="Vanillyl_alc_oxidase_C-sub2"/>
</dbReference>
<dbReference type="InterPro" id="IPR036318">
    <property type="entry name" value="FAD-bd_PCMH-like_sf"/>
</dbReference>
<keyword evidence="3" id="KW-0479">Metal-binding</keyword>
<dbReference type="Pfam" id="PF02913">
    <property type="entry name" value="FAD-oxidase_C"/>
    <property type="match status" value="1"/>
</dbReference>
<dbReference type="SUPFAM" id="SSF56176">
    <property type="entry name" value="FAD-binding/transporter-associated domain-like"/>
    <property type="match status" value="1"/>
</dbReference>
<dbReference type="OrthoDB" id="9770306at2"/>
<dbReference type="InterPro" id="IPR006094">
    <property type="entry name" value="Oxid_FAD_bind_N"/>
</dbReference>
<dbReference type="Gene3D" id="3.30.70.2740">
    <property type="match status" value="1"/>
</dbReference>
<dbReference type="PROSITE" id="PS00198">
    <property type="entry name" value="4FE4S_FER_1"/>
    <property type="match status" value="1"/>
</dbReference>
<reference evidence="10 11" key="1">
    <citation type="submission" date="2018-11" db="EMBL/GenBank/DDBJ databases">
        <authorList>
            <person name="Li F."/>
        </authorList>
    </citation>
    <scope>NUCLEOTIDE SEQUENCE [LARGE SCALE GENOMIC DNA]</scope>
    <source>
        <strain evidence="10 11">Gsoil 097</strain>
    </source>
</reference>
<dbReference type="PROSITE" id="PS51387">
    <property type="entry name" value="FAD_PCMH"/>
    <property type="match status" value="1"/>
</dbReference>
<dbReference type="PROSITE" id="PS51379">
    <property type="entry name" value="4FE4S_FER_2"/>
    <property type="match status" value="1"/>
</dbReference>
<dbReference type="PANTHER" id="PTHR11748">
    <property type="entry name" value="D-LACTATE DEHYDROGENASE"/>
    <property type="match status" value="1"/>
</dbReference>
<evidence type="ECO:0000256" key="1">
    <source>
        <dbReference type="ARBA" id="ARBA00001974"/>
    </source>
</evidence>
<dbReference type="Pfam" id="PF01565">
    <property type="entry name" value="FAD_binding_4"/>
    <property type="match status" value="1"/>
</dbReference>
<evidence type="ECO:0000259" key="9">
    <source>
        <dbReference type="PROSITE" id="PS51387"/>
    </source>
</evidence>
<evidence type="ECO:0000256" key="3">
    <source>
        <dbReference type="ARBA" id="ARBA00022723"/>
    </source>
</evidence>
<feature type="domain" description="FAD-binding PCMH-type" evidence="9">
    <location>
        <begin position="41"/>
        <end position="280"/>
    </location>
</feature>
<dbReference type="GO" id="GO:0051536">
    <property type="term" value="F:iron-sulfur cluster binding"/>
    <property type="evidence" value="ECO:0007669"/>
    <property type="project" value="UniProtKB-KW"/>
</dbReference>
<comment type="caution">
    <text evidence="10">The sequence shown here is derived from an EMBL/GenBank/DDBJ whole genome shotgun (WGS) entry which is preliminary data.</text>
</comment>
<evidence type="ECO:0000313" key="11">
    <source>
        <dbReference type="Proteomes" id="UP000267128"/>
    </source>
</evidence>
<keyword evidence="4" id="KW-0274">FAD</keyword>
<dbReference type="GO" id="GO:0008720">
    <property type="term" value="F:D-lactate dehydrogenase (NAD+) activity"/>
    <property type="evidence" value="ECO:0007669"/>
    <property type="project" value="TreeGrafter"/>
</dbReference>
<organism evidence="10 11">
    <name type="scientific">Nocardioides marmoriginsengisoli</name>
    <dbReference type="NCBI Taxonomy" id="661483"/>
    <lineage>
        <taxon>Bacteria</taxon>
        <taxon>Bacillati</taxon>
        <taxon>Actinomycetota</taxon>
        <taxon>Actinomycetes</taxon>
        <taxon>Propionibacteriales</taxon>
        <taxon>Nocardioidaceae</taxon>
        <taxon>Nocardioides</taxon>
    </lineage>
</organism>
<keyword evidence="6" id="KW-0408">Iron</keyword>
<name>A0A3N0CD29_9ACTN</name>
<dbReference type="GO" id="GO:1903457">
    <property type="term" value="P:lactate catabolic process"/>
    <property type="evidence" value="ECO:0007669"/>
    <property type="project" value="TreeGrafter"/>
</dbReference>
<dbReference type="AlphaFoldDB" id="A0A3N0CD29"/>
<keyword evidence="7" id="KW-0411">Iron-sulfur</keyword>
<dbReference type="SUPFAM" id="SSF55103">
    <property type="entry name" value="FAD-linked oxidases, C-terminal domain"/>
    <property type="match status" value="1"/>
</dbReference>
<proteinExistence type="predicted"/>
<keyword evidence="5" id="KW-0560">Oxidoreductase</keyword>
<dbReference type="Pfam" id="PF13183">
    <property type="entry name" value="Fer4_8"/>
    <property type="match status" value="1"/>
</dbReference>
<evidence type="ECO:0000313" key="10">
    <source>
        <dbReference type="EMBL" id="RNL61141.1"/>
    </source>
</evidence>
<accession>A0A3N0CD29</accession>
<dbReference type="Gene3D" id="3.30.465.10">
    <property type="match status" value="2"/>
</dbReference>
<evidence type="ECO:0000256" key="5">
    <source>
        <dbReference type="ARBA" id="ARBA00023002"/>
    </source>
</evidence>
<dbReference type="GO" id="GO:0071949">
    <property type="term" value="F:FAD binding"/>
    <property type="evidence" value="ECO:0007669"/>
    <property type="project" value="InterPro"/>
</dbReference>
<dbReference type="EMBL" id="RJSE01000008">
    <property type="protein sequence ID" value="RNL61141.1"/>
    <property type="molecule type" value="Genomic_DNA"/>
</dbReference>
<evidence type="ECO:0000259" key="8">
    <source>
        <dbReference type="PROSITE" id="PS51379"/>
    </source>
</evidence>
<sequence length="953" mass="100267">MTAASTPDPTAAGCVAALGQAGLEIDASALARSLYASDASIYRIPPQVVTYPRDADDVLAALAIAREFEGSVTMRGAGTSIAGNAIGPGIVVDTTRHLNKLLRIDPEARTATVQPGIVHAALQRFAAPHGLRFGPDPSTHTRCTLGGMIGNNACGSRALGYGRTADNVVSLKVALSDGEVVGPRGALHQPGFSVEEERGLRGFPVAEPRSTSRLLSDVTALVDANLGLIRTEFGRFGRQVSGYSLEHLLPENDRNFDRFLVGSEGTLGVVLEATVRLVPDAPYRALALLGFPSMAAAADAVPAVLDAGAEIDGELTACEGLDHRISDLVPNAPELPDGRGWLFVEVTGDTLGQVEAAAALVAAKVGAPSRVVTDVAEQAALWRIREDGAGLAARTLSRPAHAGWEDAAVPPARLGDYLRDFETLLDDHGLSTVPYGHFGDGCVHARIDFELEKDDGRVVFRRFTEAAADLVASYGGSMSGEHGDGRARSELLDRMYSAEAVGLMAAVKHALDPANLLNPGVLVDPDPFDARLRLASAPAGPLADLFGDAHRCTGVGKCIADNTAGGGVMCPSYQASREEKDSTRGRSRVLQDVVTGQLPLHDPAVADALDLCLSCKGCAHDCPTGVDMATYKSQVLHAQYAGKRRPRSHYALGRLPRWASLAPASLANLSLRSKTIARLAKKVAGIDQRRGLPTFSSKTLRSFAQPARVRPAGTPDVWIWADSFTDHFASETGQAALELFAAAGIEAKVIPERACCALTWVTTGQLDQARKIISGSIRTLYPYVASGVPVIGLEPSCLASLRSDAAELLEGLPEGERAVEVAGAMRTLAEYLGDLRAQGRWQVPDLTGTEVVVQPHCHHASVLGFDADLDLLQASGATVKRLGGCCGLAGNFGVEQGHYETSVAIAEQTLLPAVRAAGPDAVILADGMSCRIQLADLAEVRGLHLAELLNSSR</sequence>
<dbReference type="GO" id="GO:0046872">
    <property type="term" value="F:metal ion binding"/>
    <property type="evidence" value="ECO:0007669"/>
    <property type="project" value="UniProtKB-KW"/>
</dbReference>
<gene>
    <name evidence="10" type="ORF">EFK50_17370</name>
</gene>
<dbReference type="Pfam" id="PF02754">
    <property type="entry name" value="CCG"/>
    <property type="match status" value="2"/>
</dbReference>
<comment type="cofactor">
    <cofactor evidence="1">
        <name>FAD</name>
        <dbReference type="ChEBI" id="CHEBI:57692"/>
    </cofactor>
</comment>
<keyword evidence="11" id="KW-1185">Reference proteome</keyword>
<evidence type="ECO:0000256" key="4">
    <source>
        <dbReference type="ARBA" id="ARBA00022827"/>
    </source>
</evidence>
<dbReference type="InterPro" id="IPR004017">
    <property type="entry name" value="Cys_rich_dom"/>
</dbReference>
<feature type="domain" description="4Fe-4S ferredoxin-type" evidence="8">
    <location>
        <begin position="601"/>
        <end position="632"/>
    </location>
</feature>
<dbReference type="InterPro" id="IPR016166">
    <property type="entry name" value="FAD-bd_PCMH"/>
</dbReference>
<dbReference type="GO" id="GO:0004458">
    <property type="term" value="F:D-lactate dehydrogenase (cytochrome) activity"/>
    <property type="evidence" value="ECO:0007669"/>
    <property type="project" value="TreeGrafter"/>
</dbReference>
<dbReference type="InterPro" id="IPR016164">
    <property type="entry name" value="FAD-linked_Oxase-like_C"/>
</dbReference>
<evidence type="ECO:0000256" key="7">
    <source>
        <dbReference type="ARBA" id="ARBA00023014"/>
    </source>
</evidence>
<dbReference type="InterPro" id="IPR004113">
    <property type="entry name" value="FAD-bd_oxidored_4_C"/>
</dbReference>
<evidence type="ECO:0000256" key="6">
    <source>
        <dbReference type="ARBA" id="ARBA00023004"/>
    </source>
</evidence>
<dbReference type="InterPro" id="IPR017896">
    <property type="entry name" value="4Fe4S_Fe-S-bd"/>
</dbReference>
<evidence type="ECO:0000256" key="2">
    <source>
        <dbReference type="ARBA" id="ARBA00022630"/>
    </source>
</evidence>
<keyword evidence="2" id="KW-0285">Flavoprotein</keyword>
<dbReference type="SUPFAM" id="SSF46548">
    <property type="entry name" value="alpha-helical ferredoxin"/>
    <property type="match status" value="1"/>
</dbReference>
<protein>
    <submittedName>
        <fullName evidence="10">FAD-binding oxidoreductase</fullName>
    </submittedName>
</protein>
<dbReference type="PANTHER" id="PTHR11748:SF119">
    <property type="entry name" value="D-2-HYDROXYGLUTARATE DEHYDROGENASE"/>
    <property type="match status" value="1"/>
</dbReference>